<accession>A0A1G2CWP9</accession>
<evidence type="ECO:0000256" key="3">
    <source>
        <dbReference type="ARBA" id="ARBA00023002"/>
    </source>
</evidence>
<dbReference type="PROSITE" id="PS51296">
    <property type="entry name" value="RIESKE"/>
    <property type="match status" value="1"/>
</dbReference>
<dbReference type="GO" id="GO:0016491">
    <property type="term" value="F:oxidoreductase activity"/>
    <property type="evidence" value="ECO:0007669"/>
    <property type="project" value="UniProtKB-KW"/>
</dbReference>
<dbReference type="InterPro" id="IPR017941">
    <property type="entry name" value="Rieske_2Fe-2S"/>
</dbReference>
<keyword evidence="5" id="KW-0411">Iron-sulfur</keyword>
<dbReference type="EMBL" id="MHLI01000006">
    <property type="protein sequence ID" value="OGZ05796.1"/>
    <property type="molecule type" value="Genomic_DNA"/>
</dbReference>
<dbReference type="AlphaFoldDB" id="A0A1G2CWP9"/>
<keyword evidence="3" id="KW-0560">Oxidoreductase</keyword>
<evidence type="ECO:0000256" key="5">
    <source>
        <dbReference type="ARBA" id="ARBA00023014"/>
    </source>
</evidence>
<keyword evidence="4" id="KW-0408">Iron</keyword>
<comment type="caution">
    <text evidence="7">The sequence shown here is derived from an EMBL/GenBank/DDBJ whole genome shotgun (WGS) entry which is preliminary data.</text>
</comment>
<dbReference type="Gene3D" id="2.102.10.10">
    <property type="entry name" value="Rieske [2Fe-2S] iron-sulphur domain"/>
    <property type="match status" value="1"/>
</dbReference>
<evidence type="ECO:0000313" key="8">
    <source>
        <dbReference type="Proteomes" id="UP000177122"/>
    </source>
</evidence>
<dbReference type="PANTHER" id="PTHR43756">
    <property type="entry name" value="CHOLINE MONOOXYGENASE, CHLOROPLASTIC"/>
    <property type="match status" value="1"/>
</dbReference>
<evidence type="ECO:0000313" key="7">
    <source>
        <dbReference type="EMBL" id="OGZ05796.1"/>
    </source>
</evidence>
<dbReference type="InterPro" id="IPR001663">
    <property type="entry name" value="Rng_hydr_dOase-A"/>
</dbReference>
<dbReference type="PANTHER" id="PTHR43756:SF5">
    <property type="entry name" value="CHOLINE MONOOXYGENASE, CHLOROPLASTIC"/>
    <property type="match status" value="1"/>
</dbReference>
<gene>
    <name evidence="7" type="ORF">A2845_03260</name>
</gene>
<protein>
    <recommendedName>
        <fullName evidence="6">Rieske domain-containing protein</fullName>
    </recommendedName>
</protein>
<dbReference type="GO" id="GO:0046872">
    <property type="term" value="F:metal ion binding"/>
    <property type="evidence" value="ECO:0007669"/>
    <property type="project" value="UniProtKB-KW"/>
</dbReference>
<keyword evidence="1" id="KW-0001">2Fe-2S</keyword>
<organism evidence="7 8">
    <name type="scientific">Candidatus Lloydbacteria bacterium RIFCSPHIGHO2_01_FULL_49_22</name>
    <dbReference type="NCBI Taxonomy" id="1798658"/>
    <lineage>
        <taxon>Bacteria</taxon>
        <taxon>Candidatus Lloydiibacteriota</taxon>
    </lineage>
</organism>
<dbReference type="SUPFAM" id="SSF50022">
    <property type="entry name" value="ISP domain"/>
    <property type="match status" value="1"/>
</dbReference>
<dbReference type="Gene3D" id="3.90.380.10">
    <property type="entry name" value="Naphthalene 1,2-dioxygenase Alpha Subunit, Chain A, domain 1"/>
    <property type="match status" value="1"/>
</dbReference>
<evidence type="ECO:0000256" key="4">
    <source>
        <dbReference type="ARBA" id="ARBA00023004"/>
    </source>
</evidence>
<dbReference type="InterPro" id="IPR036922">
    <property type="entry name" value="Rieske_2Fe-2S_sf"/>
</dbReference>
<dbReference type="GO" id="GO:0051537">
    <property type="term" value="F:2 iron, 2 sulfur cluster binding"/>
    <property type="evidence" value="ECO:0007669"/>
    <property type="project" value="UniProtKB-KW"/>
</dbReference>
<keyword evidence="2" id="KW-0479">Metal-binding</keyword>
<proteinExistence type="predicted"/>
<name>A0A1G2CWP9_9BACT</name>
<dbReference type="Pfam" id="PF00355">
    <property type="entry name" value="Rieske"/>
    <property type="match status" value="1"/>
</dbReference>
<dbReference type="Proteomes" id="UP000177122">
    <property type="component" value="Unassembled WGS sequence"/>
</dbReference>
<sequence length="375" mass="43597">MQSDRPNWYRGLRTRTQGGYFGSLSSLYPNEVFVTFDKKWIVTRTEDGEVSVVQNVCLHAGMEILNQSGTQHKPEIRCSGHQWLYDIRGTLRAAPKFCKFEGHLARPKFSVWNGLILGYSNDELGALKGFGSSLGLPEGFLSIDQFRFGKEVAYALPYPCPLMGINYLDGLHVPKYHETTFGPVVDEAQYDWEFGPTDTSLSYSIQLVRVRPDVRAHVDRLMRMRNIRQSELGWSDLYFWLDETMPDATTPIDSNIFAVWPLIYGDGYVMPELYLGGRFLALSYLISFEDDEGRMISRNYVEYYVHESFPERYRAHTLDKFIFAYEQSAREDDELCMKLSAAHRRTDISFDRIVHETLETGDKHFRDWFKRHFVE</sequence>
<evidence type="ECO:0000256" key="2">
    <source>
        <dbReference type="ARBA" id="ARBA00022723"/>
    </source>
</evidence>
<evidence type="ECO:0000259" key="6">
    <source>
        <dbReference type="PROSITE" id="PS51296"/>
    </source>
</evidence>
<feature type="domain" description="Rieske" evidence="6">
    <location>
        <begin position="19"/>
        <end position="118"/>
    </location>
</feature>
<reference evidence="7 8" key="1">
    <citation type="journal article" date="2016" name="Nat. Commun.">
        <title>Thousands of microbial genomes shed light on interconnected biogeochemical processes in an aquifer system.</title>
        <authorList>
            <person name="Anantharaman K."/>
            <person name="Brown C.T."/>
            <person name="Hug L.A."/>
            <person name="Sharon I."/>
            <person name="Castelle C.J."/>
            <person name="Probst A.J."/>
            <person name="Thomas B.C."/>
            <person name="Singh A."/>
            <person name="Wilkins M.J."/>
            <person name="Karaoz U."/>
            <person name="Brodie E.L."/>
            <person name="Williams K.H."/>
            <person name="Hubbard S.S."/>
            <person name="Banfield J.F."/>
        </authorList>
    </citation>
    <scope>NUCLEOTIDE SEQUENCE [LARGE SCALE GENOMIC DNA]</scope>
</reference>
<evidence type="ECO:0000256" key="1">
    <source>
        <dbReference type="ARBA" id="ARBA00022714"/>
    </source>
</evidence>